<feature type="domain" description="Response regulatory" evidence="3">
    <location>
        <begin position="5"/>
        <end position="122"/>
    </location>
</feature>
<dbReference type="PANTHER" id="PTHR44591">
    <property type="entry name" value="STRESS RESPONSE REGULATOR PROTEIN 1"/>
    <property type="match status" value="1"/>
</dbReference>
<evidence type="ECO:0000259" key="3">
    <source>
        <dbReference type="PROSITE" id="PS50110"/>
    </source>
</evidence>
<dbReference type="Pfam" id="PF00072">
    <property type="entry name" value="Response_reg"/>
    <property type="match status" value="1"/>
</dbReference>
<keyword evidence="5" id="KW-1185">Reference proteome</keyword>
<dbReference type="EMBL" id="WUYX01000038">
    <property type="protein sequence ID" value="MXV62897.1"/>
    <property type="molecule type" value="Genomic_DNA"/>
</dbReference>
<dbReference type="PROSITE" id="PS50110">
    <property type="entry name" value="RESPONSE_REGULATORY"/>
    <property type="match status" value="1"/>
</dbReference>
<evidence type="ECO:0000313" key="5">
    <source>
        <dbReference type="Proteomes" id="UP000434101"/>
    </source>
</evidence>
<comment type="caution">
    <text evidence="2">Lacks conserved residue(s) required for the propagation of feature annotation.</text>
</comment>
<dbReference type="InterPro" id="IPR011006">
    <property type="entry name" value="CheY-like_superfamily"/>
</dbReference>
<organism evidence="4 5">
    <name type="scientific">Natronorubrum halalkaliphilum</name>
    <dbReference type="NCBI Taxonomy" id="2691917"/>
    <lineage>
        <taxon>Archaea</taxon>
        <taxon>Methanobacteriati</taxon>
        <taxon>Methanobacteriota</taxon>
        <taxon>Stenosarchaea group</taxon>
        <taxon>Halobacteria</taxon>
        <taxon>Halobacteriales</taxon>
        <taxon>Natrialbaceae</taxon>
        <taxon>Natronorubrum</taxon>
    </lineage>
</organism>
<protein>
    <submittedName>
        <fullName evidence="4">Response regulator</fullName>
    </submittedName>
</protein>
<reference evidence="4 5" key="1">
    <citation type="submission" date="2020-01" db="EMBL/GenBank/DDBJ databases">
        <title>Natronorubrum sp. JWXQ-INN 674 isolated from Inner Mongolia Autonomous Region of China.</title>
        <authorList>
            <person name="Xue Q."/>
        </authorList>
    </citation>
    <scope>NUCLEOTIDE SEQUENCE [LARGE SCALE GENOMIC DNA]</scope>
    <source>
        <strain evidence="4 5">JWXQ-INN-674</strain>
    </source>
</reference>
<dbReference type="CDD" id="cd00156">
    <property type="entry name" value="REC"/>
    <property type="match status" value="1"/>
</dbReference>
<evidence type="ECO:0000256" key="1">
    <source>
        <dbReference type="ARBA" id="ARBA00022553"/>
    </source>
</evidence>
<sequence length="134" mass="14157">MTSPLVLFVEDSEFITKHVGDTLRTEHGFDIASVSTATKARSMLRSQAYDCVVTSHELPDGTGIELAASVSDDSAVADTPFVLFTGNPLESLAADALESGITAFVSKDNHATGSMDVFANRIQLVIAAHREASA</sequence>
<dbReference type="AlphaFoldDB" id="A0A6B0VP41"/>
<name>A0A6B0VP41_9EURY</name>
<dbReference type="SUPFAM" id="SSF52172">
    <property type="entry name" value="CheY-like"/>
    <property type="match status" value="1"/>
</dbReference>
<gene>
    <name evidence="4" type="ORF">GS429_12630</name>
</gene>
<dbReference type="Gene3D" id="3.40.50.2300">
    <property type="match status" value="1"/>
</dbReference>
<dbReference type="RefSeq" id="WP_160065710.1">
    <property type="nucleotide sequence ID" value="NZ_WUYX01000038.1"/>
</dbReference>
<evidence type="ECO:0000256" key="2">
    <source>
        <dbReference type="PROSITE-ProRule" id="PRU00169"/>
    </source>
</evidence>
<evidence type="ECO:0000313" key="4">
    <source>
        <dbReference type="EMBL" id="MXV62897.1"/>
    </source>
</evidence>
<proteinExistence type="predicted"/>
<dbReference type="OrthoDB" id="8127at2157"/>
<dbReference type="Proteomes" id="UP000434101">
    <property type="component" value="Unassembled WGS sequence"/>
</dbReference>
<accession>A0A6B0VP41</accession>
<comment type="caution">
    <text evidence="4">The sequence shown here is derived from an EMBL/GenBank/DDBJ whole genome shotgun (WGS) entry which is preliminary data.</text>
</comment>
<keyword evidence="1" id="KW-0597">Phosphoprotein</keyword>
<dbReference type="InterPro" id="IPR050595">
    <property type="entry name" value="Bact_response_regulator"/>
</dbReference>
<dbReference type="SMART" id="SM00448">
    <property type="entry name" value="REC"/>
    <property type="match status" value="1"/>
</dbReference>
<dbReference type="GO" id="GO:0000160">
    <property type="term" value="P:phosphorelay signal transduction system"/>
    <property type="evidence" value="ECO:0007669"/>
    <property type="project" value="InterPro"/>
</dbReference>
<dbReference type="InterPro" id="IPR001789">
    <property type="entry name" value="Sig_transdc_resp-reg_receiver"/>
</dbReference>
<dbReference type="PANTHER" id="PTHR44591:SF3">
    <property type="entry name" value="RESPONSE REGULATORY DOMAIN-CONTAINING PROTEIN"/>
    <property type="match status" value="1"/>
</dbReference>